<sequence>MSEITTLQQVCKERKMSPTKARKMLRAALTSGKHSELSKAHKPKSAWQWAKGSAAEKEAIQVLTGKAC</sequence>
<organism evidence="2 3">
    <name type="scientific">Gymnodinialimonas ceratoperidinii</name>
    <dbReference type="NCBI Taxonomy" id="2856823"/>
    <lineage>
        <taxon>Bacteria</taxon>
        <taxon>Pseudomonadati</taxon>
        <taxon>Pseudomonadota</taxon>
        <taxon>Alphaproteobacteria</taxon>
        <taxon>Rhodobacterales</taxon>
        <taxon>Paracoccaceae</taxon>
        <taxon>Gymnodinialimonas</taxon>
    </lineage>
</organism>
<protein>
    <submittedName>
        <fullName evidence="2">Uncharacterized protein</fullName>
    </submittedName>
</protein>
<evidence type="ECO:0000256" key="1">
    <source>
        <dbReference type="SAM" id="MobiDB-lite"/>
    </source>
</evidence>
<evidence type="ECO:0000313" key="3">
    <source>
        <dbReference type="Proteomes" id="UP000825009"/>
    </source>
</evidence>
<feature type="region of interest" description="Disordered" evidence="1">
    <location>
        <begin position="29"/>
        <end position="50"/>
    </location>
</feature>
<gene>
    <name evidence="2" type="ORF">KYE46_16115</name>
</gene>
<evidence type="ECO:0000313" key="2">
    <source>
        <dbReference type="EMBL" id="QXT39426.1"/>
    </source>
</evidence>
<keyword evidence="3" id="KW-1185">Reference proteome</keyword>
<proteinExistence type="predicted"/>
<dbReference type="KEGG" id="gce:KYE46_16115"/>
<reference evidence="2 3" key="1">
    <citation type="submission" date="2021-07" db="EMBL/GenBank/DDBJ databases">
        <title>A novel Jannaschia species isolated from marine dinoflagellate Ceratoperidinium margalefii.</title>
        <authorList>
            <person name="Jiang Y."/>
            <person name="Li Z."/>
        </authorList>
    </citation>
    <scope>NUCLEOTIDE SEQUENCE [LARGE SCALE GENOMIC DNA]</scope>
    <source>
        <strain evidence="2 3">J12C1-MA-4</strain>
    </source>
</reference>
<dbReference type="Proteomes" id="UP000825009">
    <property type="component" value="Chromosome"/>
</dbReference>
<dbReference type="EMBL" id="CP079194">
    <property type="protein sequence ID" value="QXT39426.1"/>
    <property type="molecule type" value="Genomic_DNA"/>
</dbReference>
<feature type="region of interest" description="Disordered" evidence="1">
    <location>
        <begin position="1"/>
        <end position="20"/>
    </location>
</feature>
<accession>A0A8F6YAV5</accession>
<dbReference type="AlphaFoldDB" id="A0A8F6YAV5"/>
<name>A0A8F6YAV5_9RHOB</name>
<dbReference type="RefSeq" id="WP_219002044.1">
    <property type="nucleotide sequence ID" value="NZ_CP079194.1"/>
</dbReference>